<keyword evidence="2" id="KW-0479">Metal-binding</keyword>
<dbReference type="eggNOG" id="ENOG502QSY2">
    <property type="taxonomic scope" value="Eukaryota"/>
</dbReference>
<keyword evidence="9" id="KW-1133">Transmembrane helix</keyword>
<reference evidence="11 12" key="1">
    <citation type="journal article" date="2004" name="Science">
        <title>The Ashbya gossypii genome as a tool for mapping the ancient Saccharomyces cerevisiae genome.</title>
        <authorList>
            <person name="Dietrich F.S."/>
            <person name="Voegeli S."/>
            <person name="Brachat S."/>
            <person name="Lerch A."/>
            <person name="Gates K."/>
            <person name="Steiner S."/>
            <person name="Mohr C."/>
            <person name="Pohlmann R."/>
            <person name="Luedi P."/>
            <person name="Choi S."/>
            <person name="Wing R.A."/>
            <person name="Flavier A."/>
            <person name="Gaffney T.D."/>
            <person name="Philippsen P."/>
        </authorList>
    </citation>
    <scope>NUCLEOTIDE SEQUENCE [LARGE SCALE GENOMIC DNA]</scope>
    <source>
        <strain evidence="12">ATCC 10895 / CBS 109.51 / FGSC 9923 / NRRL Y-1056</strain>
    </source>
</reference>
<evidence type="ECO:0000313" key="12">
    <source>
        <dbReference type="Proteomes" id="UP000000591"/>
    </source>
</evidence>
<evidence type="ECO:0000256" key="8">
    <source>
        <dbReference type="SAM" id="MobiDB-lite"/>
    </source>
</evidence>
<dbReference type="AlphaFoldDB" id="Q755Z7"/>
<dbReference type="InterPro" id="IPR051711">
    <property type="entry name" value="Stress_Response_Reg"/>
</dbReference>
<evidence type="ECO:0000256" key="1">
    <source>
        <dbReference type="ARBA" id="ARBA00004123"/>
    </source>
</evidence>
<dbReference type="CDD" id="cd00067">
    <property type="entry name" value="GAL4"/>
    <property type="match status" value="1"/>
</dbReference>
<dbReference type="Proteomes" id="UP000000591">
    <property type="component" value="Chromosome V"/>
</dbReference>
<feature type="transmembrane region" description="Helical" evidence="9">
    <location>
        <begin position="555"/>
        <end position="573"/>
    </location>
</feature>
<evidence type="ECO:0000256" key="2">
    <source>
        <dbReference type="ARBA" id="ARBA00022723"/>
    </source>
</evidence>
<dbReference type="PANTHER" id="PTHR47540:SF1">
    <property type="entry name" value="ACTIVATOR OF STRESS GENES 1-RELATED"/>
    <property type="match status" value="1"/>
</dbReference>
<dbReference type="SMART" id="SM00066">
    <property type="entry name" value="GAL4"/>
    <property type="match status" value="1"/>
</dbReference>
<comment type="subcellular location">
    <subcellularLocation>
        <location evidence="1">Nucleus</location>
    </subcellularLocation>
</comment>
<gene>
    <name evidence="11" type="ORF">AGOS_AER370W</name>
</gene>
<keyword evidence="7" id="KW-0539">Nucleus</keyword>
<dbReference type="OMA" id="DQGFQYF"/>
<name>Q755Z7_EREGS</name>
<feature type="region of interest" description="Disordered" evidence="8">
    <location>
        <begin position="735"/>
        <end position="755"/>
    </location>
</feature>
<dbReference type="FunCoup" id="Q755Z7">
    <property type="interactions" value="338"/>
</dbReference>
<sequence>MSESAGLGLKRRRVTRACDECRKKKVKCDSRHPCIHCTVYSYECTYNQPARRAGGGRGRGEGGTEAGAGEDVGAGGVCKKGPHSRVRYLQNKIAKFERVLGEVFPGLVDERTIDEFDVETFKKLFANCIRKDVDVREVVAEYRLIVPCEEPGGVRRAAAGDAAEAETEPFSQEESKEIRIILPPKPIAIEFVKNVWENCCVLYRFYHRPTFIRKLDDLYETDPREYTHEQLRFLPLCYAVMAVGALFSSSMLPGRGSEDAGSAGRVTAATLADTDTRHAYLHDEGYRYYVAAKKLVDLTNARDTEAIQTLCILFVFSQCSARLSTGHSYVCLAMKSALREGFHRKLSPEDEKKYSPLEQEMRKRLFYTLYKMEVFVNTMLGLPSSLSKDDYDQSLPLEISDKYISDSGIHAEQQRDILSSSGVANQHTKLIMIMEEIAAQLYPVKRTGKFISHKVISALELKLRSWLDQLPAELVPGLKDVPERYYMANRMLHLSFLHVQLILYRPFINYLSRSNSSSTNSTLSVQRAKNCISVARTVISLAAEMFDKGMLVGTSWFSIYTIFFSVTGLNYYVREVTPTYKQAIAEYKQILESVELGTDILSKLKTTSVAAGRIYNVLFSLFKPYNPHPQVSASLSSTPNAQVDDDDIKQQRSGYNSVNNSVQELISIPETSNASFFHNWAVDPSLKAQEQVYFSGPSLPSGTPVTNIKNPNTPPTLPNNRVASSFSGTLVSLIPTSSTGRADTPSIHQTPSTTMVNSGSFVPEEDIGNVETHLFGRYLPPSLSQDPLIAYSLPQTEFENP</sequence>
<feature type="domain" description="Zn(2)-C6 fungal-type" evidence="10">
    <location>
        <begin position="17"/>
        <end position="46"/>
    </location>
</feature>
<dbReference type="InterPro" id="IPR007219">
    <property type="entry name" value="XnlR_reg_dom"/>
</dbReference>
<evidence type="ECO:0000256" key="7">
    <source>
        <dbReference type="ARBA" id="ARBA00023242"/>
    </source>
</evidence>
<keyword evidence="4" id="KW-0805">Transcription regulation</keyword>
<keyword evidence="5" id="KW-0238">DNA-binding</keyword>
<evidence type="ECO:0000256" key="9">
    <source>
        <dbReference type="SAM" id="Phobius"/>
    </source>
</evidence>
<dbReference type="GO" id="GO:0045944">
    <property type="term" value="P:positive regulation of transcription by RNA polymerase II"/>
    <property type="evidence" value="ECO:0000318"/>
    <property type="project" value="GO_Central"/>
</dbReference>
<proteinExistence type="predicted"/>
<dbReference type="GO" id="GO:0005634">
    <property type="term" value="C:nucleus"/>
    <property type="evidence" value="ECO:0000318"/>
    <property type="project" value="GO_Central"/>
</dbReference>
<keyword evidence="6" id="KW-0804">Transcription</keyword>
<dbReference type="InParanoid" id="Q755Z7"/>
<evidence type="ECO:0000256" key="6">
    <source>
        <dbReference type="ARBA" id="ARBA00023163"/>
    </source>
</evidence>
<dbReference type="GO" id="GO:0000981">
    <property type="term" value="F:DNA-binding transcription factor activity, RNA polymerase II-specific"/>
    <property type="evidence" value="ECO:0007669"/>
    <property type="project" value="InterPro"/>
</dbReference>
<dbReference type="InterPro" id="IPR001138">
    <property type="entry name" value="Zn2Cys6_DnaBD"/>
</dbReference>
<accession>Q755Z7</accession>
<dbReference type="GO" id="GO:0006351">
    <property type="term" value="P:DNA-templated transcription"/>
    <property type="evidence" value="ECO:0007669"/>
    <property type="project" value="InterPro"/>
</dbReference>
<reference evidence="12" key="2">
    <citation type="journal article" date="2013" name="G3 (Bethesda)">
        <title>Genomes of Ashbya fungi isolated from insects reveal four mating-type loci, numerous translocations, lack of transposons, and distinct gene duplications.</title>
        <authorList>
            <person name="Dietrich F.S."/>
            <person name="Voegeli S."/>
            <person name="Kuo S."/>
            <person name="Philippsen P."/>
        </authorList>
    </citation>
    <scope>GENOME REANNOTATION</scope>
    <source>
        <strain evidence="12">ATCC 10895 / CBS 109.51 / FGSC 9923 / NRRL Y-1056</strain>
    </source>
</reference>
<dbReference type="EMBL" id="AE016818">
    <property type="protein sequence ID" value="AAS53050.2"/>
    <property type="molecule type" value="Genomic_DNA"/>
</dbReference>
<dbReference type="GO" id="GO:0008270">
    <property type="term" value="F:zinc ion binding"/>
    <property type="evidence" value="ECO:0007669"/>
    <property type="project" value="InterPro"/>
</dbReference>
<dbReference type="RefSeq" id="NP_985226.2">
    <property type="nucleotide sequence ID" value="NM_210580.2"/>
</dbReference>
<dbReference type="GeneID" id="4621442"/>
<organism evidence="11 12">
    <name type="scientific">Eremothecium gossypii (strain ATCC 10895 / CBS 109.51 / FGSC 9923 / NRRL Y-1056)</name>
    <name type="common">Yeast</name>
    <name type="synonym">Ashbya gossypii</name>
    <dbReference type="NCBI Taxonomy" id="284811"/>
    <lineage>
        <taxon>Eukaryota</taxon>
        <taxon>Fungi</taxon>
        <taxon>Dikarya</taxon>
        <taxon>Ascomycota</taxon>
        <taxon>Saccharomycotina</taxon>
        <taxon>Saccharomycetes</taxon>
        <taxon>Saccharomycetales</taxon>
        <taxon>Saccharomycetaceae</taxon>
        <taxon>Eremothecium</taxon>
    </lineage>
</organism>
<keyword evidence="9" id="KW-0472">Membrane</keyword>
<dbReference type="SUPFAM" id="SSF57701">
    <property type="entry name" value="Zn2/Cys6 DNA-binding domain"/>
    <property type="match status" value="1"/>
</dbReference>
<dbReference type="PROSITE" id="PS50048">
    <property type="entry name" value="ZN2_CY6_FUNGAL_2"/>
    <property type="match status" value="1"/>
</dbReference>
<evidence type="ECO:0000259" key="10">
    <source>
        <dbReference type="PROSITE" id="PS50048"/>
    </source>
</evidence>
<dbReference type="CDD" id="cd12148">
    <property type="entry name" value="fungal_TF_MHR"/>
    <property type="match status" value="1"/>
</dbReference>
<keyword evidence="3" id="KW-0862">Zinc</keyword>
<dbReference type="HOGENOM" id="CLU_010084_1_0_1"/>
<dbReference type="SMART" id="SM00906">
    <property type="entry name" value="Fungal_trans"/>
    <property type="match status" value="1"/>
</dbReference>
<dbReference type="KEGG" id="ago:AGOS_AER370W"/>
<dbReference type="Pfam" id="PF00172">
    <property type="entry name" value="Zn_clus"/>
    <property type="match status" value="1"/>
</dbReference>
<dbReference type="PROSITE" id="PS00463">
    <property type="entry name" value="ZN2_CY6_FUNGAL_1"/>
    <property type="match status" value="1"/>
</dbReference>
<protein>
    <submittedName>
        <fullName evidence="11">AER370Wp</fullName>
    </submittedName>
</protein>
<keyword evidence="12" id="KW-1185">Reference proteome</keyword>
<dbReference type="InterPro" id="IPR036864">
    <property type="entry name" value="Zn2-C6_fun-type_DNA-bd_sf"/>
</dbReference>
<keyword evidence="9" id="KW-0812">Transmembrane</keyword>
<dbReference type="PANTHER" id="PTHR47540">
    <property type="entry name" value="THIAMINE REPRESSIBLE GENES REGULATORY PROTEIN THI5"/>
    <property type="match status" value="1"/>
</dbReference>
<evidence type="ECO:0000313" key="11">
    <source>
        <dbReference type="EMBL" id="AAS53050.2"/>
    </source>
</evidence>
<evidence type="ECO:0000256" key="5">
    <source>
        <dbReference type="ARBA" id="ARBA00023125"/>
    </source>
</evidence>
<dbReference type="OrthoDB" id="422427at2759"/>
<dbReference type="GO" id="GO:0003677">
    <property type="term" value="F:DNA binding"/>
    <property type="evidence" value="ECO:0007669"/>
    <property type="project" value="UniProtKB-KW"/>
</dbReference>
<dbReference type="Gene3D" id="4.10.240.10">
    <property type="entry name" value="Zn(2)-C6 fungal-type DNA-binding domain"/>
    <property type="match status" value="1"/>
</dbReference>
<evidence type="ECO:0000256" key="4">
    <source>
        <dbReference type="ARBA" id="ARBA00023015"/>
    </source>
</evidence>
<evidence type="ECO:0000256" key="3">
    <source>
        <dbReference type="ARBA" id="ARBA00022833"/>
    </source>
</evidence>
<dbReference type="STRING" id="284811.Q755Z7"/>
<dbReference type="Pfam" id="PF04082">
    <property type="entry name" value="Fungal_trans"/>
    <property type="match status" value="1"/>
</dbReference>